<reference evidence="1" key="1">
    <citation type="journal article" date="2014" name="Front. Microbiol.">
        <title>High frequency of phylogenetically diverse reductive dehalogenase-homologous genes in deep subseafloor sedimentary metagenomes.</title>
        <authorList>
            <person name="Kawai M."/>
            <person name="Futagami T."/>
            <person name="Toyoda A."/>
            <person name="Takaki Y."/>
            <person name="Nishi S."/>
            <person name="Hori S."/>
            <person name="Arai W."/>
            <person name="Tsubouchi T."/>
            <person name="Morono Y."/>
            <person name="Uchiyama I."/>
            <person name="Ito T."/>
            <person name="Fujiyama A."/>
            <person name="Inagaki F."/>
            <person name="Takami H."/>
        </authorList>
    </citation>
    <scope>NUCLEOTIDE SEQUENCE</scope>
    <source>
        <strain evidence="1">Expedition CK06-06</strain>
    </source>
</reference>
<accession>X0Y1T5</accession>
<proteinExistence type="predicted"/>
<protein>
    <submittedName>
        <fullName evidence="1">Uncharacterized protein</fullName>
    </submittedName>
</protein>
<dbReference type="EMBL" id="BARS01044999">
    <property type="protein sequence ID" value="GAG41317.1"/>
    <property type="molecule type" value="Genomic_DNA"/>
</dbReference>
<evidence type="ECO:0000313" key="1">
    <source>
        <dbReference type="EMBL" id="GAG41317.1"/>
    </source>
</evidence>
<comment type="caution">
    <text evidence="1">The sequence shown here is derived from an EMBL/GenBank/DDBJ whole genome shotgun (WGS) entry which is preliminary data.</text>
</comment>
<dbReference type="AlphaFoldDB" id="X0Y1T5"/>
<name>X0Y1T5_9ZZZZ</name>
<organism evidence="1">
    <name type="scientific">marine sediment metagenome</name>
    <dbReference type="NCBI Taxonomy" id="412755"/>
    <lineage>
        <taxon>unclassified sequences</taxon>
        <taxon>metagenomes</taxon>
        <taxon>ecological metagenomes</taxon>
    </lineage>
</organism>
<sequence>MSSAFTTIRTRWVACLILCGVLGTVRAEKPPTVGEGQLGAPISWQACGDNPGSLCMLQKTRDSVLYLTPNESFFPERGLVAAGLGQVPDLENLNSGKSFAWIEKWDAGDTTEWVWFAPQAGEGTITLWMSAKSSGGTFSMSMDNKTVSFSVNSG</sequence>
<feature type="non-terminal residue" evidence="1">
    <location>
        <position position="154"/>
    </location>
</feature>
<gene>
    <name evidence="1" type="ORF">S01H1_67908</name>
</gene>